<feature type="domain" description="Protein kinase" evidence="15">
    <location>
        <begin position="19"/>
        <end position="306"/>
    </location>
</feature>
<dbReference type="Proteomes" id="UP000186922">
    <property type="component" value="Unassembled WGS sequence"/>
</dbReference>
<dbReference type="CDD" id="cd07302">
    <property type="entry name" value="CHD"/>
    <property type="match status" value="1"/>
</dbReference>
<reference evidence="17 18" key="1">
    <citation type="journal article" date="2016" name="Nat. Commun.">
        <title>Extremotolerant tardigrade genome and improved radiotolerance of human cultured cells by tardigrade-unique protein.</title>
        <authorList>
            <person name="Hashimoto T."/>
            <person name="Horikawa D.D."/>
            <person name="Saito Y."/>
            <person name="Kuwahara H."/>
            <person name="Kozuka-Hata H."/>
            <person name="Shin-I T."/>
            <person name="Minakuchi Y."/>
            <person name="Ohishi K."/>
            <person name="Motoyama A."/>
            <person name="Aizu T."/>
            <person name="Enomoto A."/>
            <person name="Kondo K."/>
            <person name="Tanaka S."/>
            <person name="Hara Y."/>
            <person name="Koshikawa S."/>
            <person name="Sagara H."/>
            <person name="Miura T."/>
            <person name="Yokobori S."/>
            <person name="Miyagawa K."/>
            <person name="Suzuki Y."/>
            <person name="Kubo T."/>
            <person name="Oyama M."/>
            <person name="Kohara Y."/>
            <person name="Fujiyama A."/>
            <person name="Arakawa K."/>
            <person name="Katayama T."/>
            <person name="Toyoda A."/>
            <person name="Kunieda T."/>
        </authorList>
    </citation>
    <scope>NUCLEOTIDE SEQUENCE [LARGE SCALE GENOMIC DNA]</scope>
    <source>
        <strain evidence="17 18">YOKOZUNA-1</strain>
    </source>
</reference>
<dbReference type="OrthoDB" id="4062651at2759"/>
<dbReference type="GO" id="GO:0004672">
    <property type="term" value="F:protein kinase activity"/>
    <property type="evidence" value="ECO:0007669"/>
    <property type="project" value="InterPro"/>
</dbReference>
<dbReference type="SUPFAM" id="SSF56112">
    <property type="entry name" value="Protein kinase-like (PK-like)"/>
    <property type="match status" value="1"/>
</dbReference>
<evidence type="ECO:0000259" key="16">
    <source>
        <dbReference type="PROSITE" id="PS50125"/>
    </source>
</evidence>
<name>A0A1D1W3X1_RAMVA</name>
<dbReference type="PROSITE" id="PS50011">
    <property type="entry name" value="PROTEIN_KINASE_DOM"/>
    <property type="match status" value="1"/>
</dbReference>
<keyword evidence="18" id="KW-1185">Reference proteome</keyword>
<keyword evidence="9 11" id="KW-0456">Lyase</keyword>
<dbReference type="STRING" id="947166.A0A1D1W3X1"/>
<dbReference type="GO" id="GO:0004383">
    <property type="term" value="F:guanylate cyclase activity"/>
    <property type="evidence" value="ECO:0007669"/>
    <property type="project" value="UniProtKB-EC"/>
</dbReference>
<dbReference type="EC" id="4.6.1.2" evidence="3 12"/>
<evidence type="ECO:0000256" key="7">
    <source>
        <dbReference type="ARBA" id="ARBA00023136"/>
    </source>
</evidence>
<evidence type="ECO:0000256" key="13">
    <source>
        <dbReference type="SAM" id="Coils"/>
    </source>
</evidence>
<proteinExistence type="inferred from homology"/>
<dbReference type="PANTHER" id="PTHR11920">
    <property type="entry name" value="GUANYLYL CYCLASE"/>
    <property type="match status" value="1"/>
</dbReference>
<dbReference type="GO" id="GO:0004016">
    <property type="term" value="F:adenylate cyclase activity"/>
    <property type="evidence" value="ECO:0007669"/>
    <property type="project" value="TreeGrafter"/>
</dbReference>
<dbReference type="GO" id="GO:0005524">
    <property type="term" value="F:ATP binding"/>
    <property type="evidence" value="ECO:0007669"/>
    <property type="project" value="InterPro"/>
</dbReference>
<dbReference type="InterPro" id="IPR011009">
    <property type="entry name" value="Kinase-like_dom_sf"/>
</dbReference>
<feature type="coiled-coil region" evidence="13">
    <location>
        <begin position="316"/>
        <end position="347"/>
    </location>
</feature>
<evidence type="ECO:0000256" key="10">
    <source>
        <dbReference type="ARBA" id="ARBA00023293"/>
    </source>
</evidence>
<keyword evidence="4" id="KW-0812">Transmembrane</keyword>
<comment type="caution">
    <text evidence="17">The sequence shown here is derived from an EMBL/GenBank/DDBJ whole genome shotgun (WGS) entry which is preliminary data.</text>
</comment>
<evidence type="ECO:0000256" key="4">
    <source>
        <dbReference type="ARBA" id="ARBA00022692"/>
    </source>
</evidence>
<keyword evidence="7" id="KW-0472">Membrane</keyword>
<dbReference type="Pfam" id="PF00211">
    <property type="entry name" value="Guanylate_cyc"/>
    <property type="match status" value="1"/>
</dbReference>
<evidence type="ECO:0000256" key="8">
    <source>
        <dbReference type="ARBA" id="ARBA00023180"/>
    </source>
</evidence>
<evidence type="ECO:0000259" key="15">
    <source>
        <dbReference type="PROSITE" id="PS50011"/>
    </source>
</evidence>
<evidence type="ECO:0000256" key="11">
    <source>
        <dbReference type="RuleBase" id="RU000405"/>
    </source>
</evidence>
<accession>A0A1D1W3X1</accession>
<dbReference type="PANTHER" id="PTHR11920:SF494">
    <property type="entry name" value="ATRIAL NATRIURETIC PEPTIDE RECEPTOR 2"/>
    <property type="match status" value="1"/>
</dbReference>
<dbReference type="InterPro" id="IPR029787">
    <property type="entry name" value="Nucleotide_cyclase"/>
</dbReference>
<evidence type="ECO:0000313" key="17">
    <source>
        <dbReference type="EMBL" id="GAV08190.1"/>
    </source>
</evidence>
<keyword evidence="5" id="KW-0547">Nucleotide-binding</keyword>
<evidence type="ECO:0000313" key="18">
    <source>
        <dbReference type="Proteomes" id="UP000186922"/>
    </source>
</evidence>
<dbReference type="GO" id="GO:0007168">
    <property type="term" value="P:receptor guanylyl cyclase signaling pathway"/>
    <property type="evidence" value="ECO:0007669"/>
    <property type="project" value="TreeGrafter"/>
</dbReference>
<evidence type="ECO:0000256" key="1">
    <source>
        <dbReference type="ARBA" id="ARBA00001436"/>
    </source>
</evidence>
<keyword evidence="6" id="KW-1133">Transmembrane helix</keyword>
<sequence length="559" mass="62892">MTATILSRSVGMTEEKAKSRMADTSGSSVAPMDYAALEDRIGKVYLYHGMPLQARQLPEPRQRDSYNVHREVKLVQMLQHWNLQKIVGILIDDDNKCQAVLGELCSRGTLHHLIHDDKFDLDFQFKYSLVENLVSGMAYLQTTVVKSHGILSSFHCLIDGRFVLKISGYGMPVLVSPNWLVPPTDNMSDKQLYFYLWRAPEHLRERMPPSGSQKGDIYSFAIIVQQILLQSDPFKMGKLSENRSSVPVRDIVMEVKRGSTPPLRPPLPASVTAPEMRDLLEECWQEDPSLRPSFAMFKASMLQMLVRNKISTVGLVDHLIKKMEKYSLELEKQVEQKTNQFMEEKERSRNILDQILPKSIAKSLIQGTISAPETFECVTVCFADIPGFANFVKSLASRPHDYLDALNILQDTYETIVEQRDVFRVECLYDALLLVSGLPNRNGTHATEIAETAVGLLKSVANTKLSLAPSHILRLRVGMHTGPCVAGIVGSKLPKYCIFGDTVNTASRMETNSIAGKIQCTQKTKELLPESPLFKVVHRGNIEVKGKGLMDVYWIEPQL</sequence>
<dbReference type="InterPro" id="IPR001245">
    <property type="entry name" value="Ser-Thr/Tyr_kinase_cat_dom"/>
</dbReference>
<comment type="catalytic activity">
    <reaction evidence="1 12">
        <text>GTP = 3',5'-cyclic GMP + diphosphate</text>
        <dbReference type="Rhea" id="RHEA:13665"/>
        <dbReference type="ChEBI" id="CHEBI:33019"/>
        <dbReference type="ChEBI" id="CHEBI:37565"/>
        <dbReference type="ChEBI" id="CHEBI:57746"/>
        <dbReference type="EC" id="4.6.1.2"/>
    </reaction>
</comment>
<dbReference type="FunFam" id="3.30.70.1230:FF:000030">
    <property type="entry name" value="Si:ch211-215j19.12"/>
    <property type="match status" value="1"/>
</dbReference>
<organism evidence="17 18">
    <name type="scientific">Ramazzottius varieornatus</name>
    <name type="common">Water bear</name>
    <name type="synonym">Tardigrade</name>
    <dbReference type="NCBI Taxonomy" id="947166"/>
    <lineage>
        <taxon>Eukaryota</taxon>
        <taxon>Metazoa</taxon>
        <taxon>Ecdysozoa</taxon>
        <taxon>Tardigrada</taxon>
        <taxon>Eutardigrada</taxon>
        <taxon>Parachela</taxon>
        <taxon>Hypsibioidea</taxon>
        <taxon>Ramazzottiidae</taxon>
        <taxon>Ramazzottius</taxon>
    </lineage>
</organism>
<comment type="similarity">
    <text evidence="11">Belongs to the adenylyl cyclase class-4/guanylyl cyclase family.</text>
</comment>
<dbReference type="SMART" id="SM00044">
    <property type="entry name" value="CYCc"/>
    <property type="match status" value="1"/>
</dbReference>
<dbReference type="SUPFAM" id="SSF55073">
    <property type="entry name" value="Nucleotide cyclase"/>
    <property type="match status" value="1"/>
</dbReference>
<dbReference type="Gene3D" id="3.30.70.1230">
    <property type="entry name" value="Nucleotide cyclase"/>
    <property type="match status" value="1"/>
</dbReference>
<comment type="subcellular location">
    <subcellularLocation>
        <location evidence="2">Membrane</location>
        <topology evidence="2">Single-pass membrane protein</topology>
    </subcellularLocation>
</comment>
<dbReference type="InterPro" id="IPR050401">
    <property type="entry name" value="Cyclic_nucleotide_synthase"/>
</dbReference>
<evidence type="ECO:0000256" key="12">
    <source>
        <dbReference type="RuleBase" id="RU003431"/>
    </source>
</evidence>
<feature type="region of interest" description="Disordered" evidence="14">
    <location>
        <begin position="1"/>
        <end position="26"/>
    </location>
</feature>
<gene>
    <name evidence="17" type="primary">RvY_17920-1</name>
    <name evidence="17" type="synonym">RvY_17920.1</name>
    <name evidence="17" type="ORF">RvY_17920</name>
</gene>
<dbReference type="GO" id="GO:0005886">
    <property type="term" value="C:plasma membrane"/>
    <property type="evidence" value="ECO:0007669"/>
    <property type="project" value="TreeGrafter"/>
</dbReference>
<keyword evidence="13" id="KW-0175">Coiled coil</keyword>
<dbReference type="GO" id="GO:0035556">
    <property type="term" value="P:intracellular signal transduction"/>
    <property type="evidence" value="ECO:0007669"/>
    <property type="project" value="InterPro"/>
</dbReference>
<dbReference type="PROSITE" id="PS50125">
    <property type="entry name" value="GUANYLATE_CYCLASE_2"/>
    <property type="match status" value="1"/>
</dbReference>
<dbReference type="Pfam" id="PF07714">
    <property type="entry name" value="PK_Tyr_Ser-Thr"/>
    <property type="match status" value="1"/>
</dbReference>
<evidence type="ECO:0000256" key="2">
    <source>
        <dbReference type="ARBA" id="ARBA00004167"/>
    </source>
</evidence>
<dbReference type="AlphaFoldDB" id="A0A1D1W3X1"/>
<dbReference type="GO" id="GO:0001653">
    <property type="term" value="F:peptide receptor activity"/>
    <property type="evidence" value="ECO:0007669"/>
    <property type="project" value="TreeGrafter"/>
</dbReference>
<keyword evidence="10 12" id="KW-0141">cGMP biosynthesis</keyword>
<dbReference type="Gene3D" id="1.10.510.10">
    <property type="entry name" value="Transferase(Phosphotransferase) domain 1"/>
    <property type="match status" value="1"/>
</dbReference>
<evidence type="ECO:0000256" key="3">
    <source>
        <dbReference type="ARBA" id="ARBA00012202"/>
    </source>
</evidence>
<evidence type="ECO:0000256" key="9">
    <source>
        <dbReference type="ARBA" id="ARBA00023239"/>
    </source>
</evidence>
<dbReference type="PROSITE" id="PS00452">
    <property type="entry name" value="GUANYLATE_CYCLASE_1"/>
    <property type="match status" value="1"/>
</dbReference>
<evidence type="ECO:0000256" key="5">
    <source>
        <dbReference type="ARBA" id="ARBA00022741"/>
    </source>
</evidence>
<feature type="domain" description="Guanylate cyclase" evidence="16">
    <location>
        <begin position="379"/>
        <end position="510"/>
    </location>
</feature>
<keyword evidence="8" id="KW-0325">Glycoprotein</keyword>
<dbReference type="InterPro" id="IPR018297">
    <property type="entry name" value="A/G_cyclase_CS"/>
</dbReference>
<protein>
    <recommendedName>
        <fullName evidence="3 12">Guanylate cyclase</fullName>
        <ecNumber evidence="3 12">4.6.1.2</ecNumber>
    </recommendedName>
</protein>
<evidence type="ECO:0000256" key="6">
    <source>
        <dbReference type="ARBA" id="ARBA00022989"/>
    </source>
</evidence>
<dbReference type="InterPro" id="IPR001054">
    <property type="entry name" value="A/G_cyclase"/>
</dbReference>
<dbReference type="InterPro" id="IPR000719">
    <property type="entry name" value="Prot_kinase_dom"/>
</dbReference>
<dbReference type="EMBL" id="BDGG01000017">
    <property type="protein sequence ID" value="GAV08190.1"/>
    <property type="molecule type" value="Genomic_DNA"/>
</dbReference>
<evidence type="ECO:0000256" key="14">
    <source>
        <dbReference type="SAM" id="MobiDB-lite"/>
    </source>
</evidence>